<keyword evidence="9" id="KW-1185">Reference proteome</keyword>
<dbReference type="Proteomes" id="UP001417504">
    <property type="component" value="Unassembled WGS sequence"/>
</dbReference>
<feature type="region of interest" description="Disordered" evidence="7">
    <location>
        <begin position="447"/>
        <end position="470"/>
    </location>
</feature>
<organism evidence="8 9">
    <name type="scientific">Stephania japonica</name>
    <dbReference type="NCBI Taxonomy" id="461633"/>
    <lineage>
        <taxon>Eukaryota</taxon>
        <taxon>Viridiplantae</taxon>
        <taxon>Streptophyta</taxon>
        <taxon>Embryophyta</taxon>
        <taxon>Tracheophyta</taxon>
        <taxon>Spermatophyta</taxon>
        <taxon>Magnoliopsida</taxon>
        <taxon>Ranunculales</taxon>
        <taxon>Menispermaceae</taxon>
        <taxon>Menispermoideae</taxon>
        <taxon>Cissampelideae</taxon>
        <taxon>Stephania</taxon>
    </lineage>
</organism>
<protein>
    <submittedName>
        <fullName evidence="8">Uncharacterized protein</fullName>
    </submittedName>
</protein>
<dbReference type="PANTHER" id="PTHR15081">
    <property type="entry name" value="NUCLEAR AUTOANTIGENIC SPERM PROTEIN NASP -RELATED"/>
    <property type="match status" value="1"/>
</dbReference>
<evidence type="ECO:0000256" key="3">
    <source>
        <dbReference type="ARBA" id="ARBA00022737"/>
    </source>
</evidence>
<keyword evidence="3" id="KW-0677">Repeat</keyword>
<feature type="compositionally biased region" description="Polar residues" evidence="7">
    <location>
        <begin position="27"/>
        <end position="53"/>
    </location>
</feature>
<dbReference type="GO" id="GO:0005654">
    <property type="term" value="C:nucleoplasm"/>
    <property type="evidence" value="ECO:0007669"/>
    <property type="project" value="TreeGrafter"/>
</dbReference>
<feature type="compositionally biased region" description="Polar residues" evidence="7">
    <location>
        <begin position="390"/>
        <end position="412"/>
    </location>
</feature>
<feature type="region of interest" description="Disordered" evidence="7">
    <location>
        <begin position="1"/>
        <end position="67"/>
    </location>
</feature>
<dbReference type="PROSITE" id="PS50005">
    <property type="entry name" value="TPR"/>
    <property type="match status" value="1"/>
</dbReference>
<evidence type="ECO:0000313" key="9">
    <source>
        <dbReference type="Proteomes" id="UP001417504"/>
    </source>
</evidence>
<proteinExistence type="inferred from homology"/>
<evidence type="ECO:0000256" key="4">
    <source>
        <dbReference type="ARBA" id="ARBA00022803"/>
    </source>
</evidence>
<dbReference type="AlphaFoldDB" id="A0AAP0I4Z7"/>
<feature type="compositionally biased region" description="Polar residues" evidence="7">
    <location>
        <begin position="447"/>
        <end position="456"/>
    </location>
</feature>
<dbReference type="EMBL" id="JBBNAE010000007">
    <property type="protein sequence ID" value="KAK9108752.1"/>
    <property type="molecule type" value="Genomic_DNA"/>
</dbReference>
<dbReference type="GO" id="GO:0006335">
    <property type="term" value="P:DNA replication-dependent chromatin assembly"/>
    <property type="evidence" value="ECO:0007669"/>
    <property type="project" value="TreeGrafter"/>
</dbReference>
<comment type="subcellular location">
    <subcellularLocation>
        <location evidence="1">Nucleus</location>
    </subcellularLocation>
</comment>
<gene>
    <name evidence="8" type="ORF">Sjap_016812</name>
</gene>
<name>A0AAP0I4Z7_9MAGN</name>
<feature type="repeat" description="TPR" evidence="6">
    <location>
        <begin position="73"/>
        <end position="106"/>
    </location>
</feature>
<dbReference type="InterPro" id="IPR019734">
    <property type="entry name" value="TPR_rpt"/>
</dbReference>
<dbReference type="Gene3D" id="1.25.40.10">
    <property type="entry name" value="Tetratricopeptide repeat domain"/>
    <property type="match status" value="1"/>
</dbReference>
<dbReference type="SMART" id="SM00028">
    <property type="entry name" value="TPR"/>
    <property type="match status" value="2"/>
</dbReference>
<feature type="compositionally biased region" description="Basic and acidic residues" evidence="7">
    <location>
        <begin position="459"/>
        <end position="470"/>
    </location>
</feature>
<evidence type="ECO:0000313" key="8">
    <source>
        <dbReference type="EMBL" id="KAK9108752.1"/>
    </source>
</evidence>
<feature type="compositionally biased region" description="Acidic residues" evidence="7">
    <location>
        <begin position="184"/>
        <end position="205"/>
    </location>
</feature>
<keyword evidence="4 6" id="KW-0802">TPR repeat</keyword>
<evidence type="ECO:0000256" key="5">
    <source>
        <dbReference type="ARBA" id="ARBA00023242"/>
    </source>
</evidence>
<dbReference type="GO" id="GO:0042393">
    <property type="term" value="F:histone binding"/>
    <property type="evidence" value="ECO:0007669"/>
    <property type="project" value="TreeGrafter"/>
</dbReference>
<dbReference type="SUPFAM" id="SSF48452">
    <property type="entry name" value="TPR-like"/>
    <property type="match status" value="1"/>
</dbReference>
<evidence type="ECO:0000256" key="1">
    <source>
        <dbReference type="ARBA" id="ARBA00004123"/>
    </source>
</evidence>
<dbReference type="InterPro" id="IPR011990">
    <property type="entry name" value="TPR-like_helical_dom_sf"/>
</dbReference>
<sequence>MAASDEASEITSVEAPSTEEKEETVETLASTEAQVVTGSHGNDESTCGTAPQPSSSSSSANAEKDDTKTLEFAAELVEKGSDAMKAGDYSEAAECFSRAVEIRVAHYGEMAPECSSVYYKYGCALLYKAQEEADPLGSVPKKETEPAPKGECSTNVAVADVQQDLDAVPNKEENSGASGKDQVEEADDDEEESEAEDLAEHDEDESDLDLAWKMLDLARAIVEKSSDDTMEKVDILSALGEVALEREDIETSLNDYMSALSMLERLVEKDSRHIAELNFRICLVLEVGSRAKEAVPFCEKAISVCKARIQRLTDEVKGETPPAETAVSAVDPVDMAVDASQSDSDKEAEITTLTGLSSELEKKLEDLQQLVSQPTSLLSEVLSMISAKATNSSGKTLNSSALSSSRIGTNDSGGDFDSPTVSTAHTNGNTITHLGVVGRGVKRVLTNFNSEGSSSVKKPATEEKGKDSAA</sequence>
<evidence type="ECO:0000256" key="7">
    <source>
        <dbReference type="SAM" id="MobiDB-lite"/>
    </source>
</evidence>
<dbReference type="GO" id="GO:0034080">
    <property type="term" value="P:CENP-A containing chromatin assembly"/>
    <property type="evidence" value="ECO:0007669"/>
    <property type="project" value="TreeGrafter"/>
</dbReference>
<dbReference type="PANTHER" id="PTHR15081:SF1">
    <property type="entry name" value="NUCLEAR AUTOANTIGENIC SPERM PROTEIN"/>
    <property type="match status" value="1"/>
</dbReference>
<feature type="region of interest" description="Disordered" evidence="7">
    <location>
        <begin position="166"/>
        <end position="205"/>
    </location>
</feature>
<comment type="similarity">
    <text evidence="2">Belongs to the NASP family.</text>
</comment>
<keyword evidence="5" id="KW-0539">Nucleus</keyword>
<evidence type="ECO:0000256" key="2">
    <source>
        <dbReference type="ARBA" id="ARBA00008402"/>
    </source>
</evidence>
<feature type="region of interest" description="Disordered" evidence="7">
    <location>
        <begin position="390"/>
        <end position="418"/>
    </location>
</feature>
<comment type="caution">
    <text evidence="8">The sequence shown here is derived from an EMBL/GenBank/DDBJ whole genome shotgun (WGS) entry which is preliminary data.</text>
</comment>
<reference evidence="8 9" key="1">
    <citation type="submission" date="2024-01" db="EMBL/GenBank/DDBJ databases">
        <title>Genome assemblies of Stephania.</title>
        <authorList>
            <person name="Yang L."/>
        </authorList>
    </citation>
    <scope>NUCLEOTIDE SEQUENCE [LARGE SCALE GENOMIC DNA]</scope>
    <source>
        <strain evidence="8">QJT</strain>
        <tissue evidence="8">Leaf</tissue>
    </source>
</reference>
<accession>A0AAP0I4Z7</accession>
<evidence type="ECO:0000256" key="6">
    <source>
        <dbReference type="PROSITE-ProRule" id="PRU00339"/>
    </source>
</evidence>
<dbReference type="InterPro" id="IPR051730">
    <property type="entry name" value="NASP-like"/>
</dbReference>